<name>A0A162CM42_9BACI</name>
<dbReference type="InterPro" id="IPR003140">
    <property type="entry name" value="PLipase/COase/thioEstase"/>
</dbReference>
<dbReference type="InterPro" id="IPR029058">
    <property type="entry name" value="AB_hydrolase_fold"/>
</dbReference>
<dbReference type="GO" id="GO:0016787">
    <property type="term" value="F:hydrolase activity"/>
    <property type="evidence" value="ECO:0007669"/>
    <property type="project" value="InterPro"/>
</dbReference>
<gene>
    <name evidence="2" type="ORF">AZF04_13695</name>
</gene>
<dbReference type="EMBL" id="LTAO01000040">
    <property type="protein sequence ID" value="KYG25539.1"/>
    <property type="molecule type" value="Genomic_DNA"/>
</dbReference>
<accession>A0A162CM42</accession>
<evidence type="ECO:0000259" key="1">
    <source>
        <dbReference type="Pfam" id="PF02230"/>
    </source>
</evidence>
<feature type="domain" description="Phospholipase/carboxylesterase/thioesterase" evidence="1">
    <location>
        <begin position="6"/>
        <end position="194"/>
    </location>
</feature>
<dbReference type="Proteomes" id="UP000075806">
    <property type="component" value="Unassembled WGS sequence"/>
</dbReference>
<evidence type="ECO:0000313" key="3">
    <source>
        <dbReference type="Proteomes" id="UP000075806"/>
    </source>
</evidence>
<dbReference type="Gene3D" id="3.40.50.1820">
    <property type="entry name" value="alpha/beta hydrolase"/>
    <property type="match status" value="1"/>
</dbReference>
<keyword evidence="3" id="KW-1185">Reference proteome</keyword>
<dbReference type="Pfam" id="PF02230">
    <property type="entry name" value="Abhydrolase_2"/>
    <property type="match status" value="1"/>
</dbReference>
<dbReference type="OrthoDB" id="9796570at2"/>
<dbReference type="STRING" id="519424.AZF04_13695"/>
<dbReference type="RefSeq" id="WP_061950310.1">
    <property type="nucleotide sequence ID" value="NZ_LTAO01000040.1"/>
</dbReference>
<dbReference type="SUPFAM" id="SSF53474">
    <property type="entry name" value="alpha/beta-Hydrolases"/>
    <property type="match status" value="1"/>
</dbReference>
<organism evidence="2 3">
    <name type="scientific">Alkalihalobacillus trypoxylicola</name>
    <dbReference type="NCBI Taxonomy" id="519424"/>
    <lineage>
        <taxon>Bacteria</taxon>
        <taxon>Bacillati</taxon>
        <taxon>Bacillota</taxon>
        <taxon>Bacilli</taxon>
        <taxon>Bacillales</taxon>
        <taxon>Bacillaceae</taxon>
        <taxon>Alkalihalobacillus</taxon>
    </lineage>
</organism>
<proteinExistence type="predicted"/>
<reference evidence="2" key="1">
    <citation type="submission" date="2016-02" db="EMBL/GenBank/DDBJ databases">
        <title>Genome sequence of Bacillus trypoxylicola KCTC 13244(T).</title>
        <authorList>
            <person name="Jeong H."/>
            <person name="Park S.-H."/>
            <person name="Choi S.-K."/>
        </authorList>
    </citation>
    <scope>NUCLEOTIDE SEQUENCE [LARGE SCALE GENOMIC DNA]</scope>
    <source>
        <strain evidence="2">KCTC 13244</strain>
    </source>
</reference>
<comment type="caution">
    <text evidence="2">The sequence shown here is derived from an EMBL/GenBank/DDBJ whole genome shotgun (WGS) entry which is preliminary data.</text>
</comment>
<dbReference type="AlphaFoldDB" id="A0A162CM42"/>
<sequence length="198" mass="22535">MKHVYKKGNSQKTLITLHGTGGNEHDLIPIAEMIDPSANVLGIRGNVLENGMPRFFRRLSEGVFDEEDLVIRTKELYQFIKQASVDYQFKLENSVVIGYSNGANIAASILYHYNDSFQRAILFHAMVPLKNVELPNLKNHHVFMGAGENDPMIPKKETEILLADLKQANATIETFWTTSGHQLIREEVDAAQKWYEQF</sequence>
<evidence type="ECO:0000313" key="2">
    <source>
        <dbReference type="EMBL" id="KYG25539.1"/>
    </source>
</evidence>
<protein>
    <submittedName>
        <fullName evidence="2">Carboxylesterase</fullName>
    </submittedName>
</protein>